<keyword evidence="2" id="KW-1185">Reference proteome</keyword>
<gene>
    <name evidence="1" type="ORF">RJT34_01381</name>
</gene>
<name>A0AAN9KJA5_CLITE</name>
<evidence type="ECO:0000313" key="1">
    <source>
        <dbReference type="EMBL" id="KAK7317288.1"/>
    </source>
</evidence>
<dbReference type="EMBL" id="JAYKXN010000001">
    <property type="protein sequence ID" value="KAK7317288.1"/>
    <property type="molecule type" value="Genomic_DNA"/>
</dbReference>
<sequence>MVMAGVKFKVVRESDGSVESSIQQINIPSPWPKRKSLHPYLHKSINSFKGHTIQNEKEISLSTNMLAAEKDNSSPTSVLSAVGFEAFGSASLSLVDFHM</sequence>
<proteinExistence type="predicted"/>
<comment type="caution">
    <text evidence="1">The sequence shown here is derived from an EMBL/GenBank/DDBJ whole genome shotgun (WGS) entry which is preliminary data.</text>
</comment>
<dbReference type="Proteomes" id="UP001359559">
    <property type="component" value="Unassembled WGS sequence"/>
</dbReference>
<reference evidence="1 2" key="1">
    <citation type="submission" date="2024-01" db="EMBL/GenBank/DDBJ databases">
        <title>The genomes of 5 underutilized Papilionoideae crops provide insights into root nodulation and disease resistance.</title>
        <authorList>
            <person name="Yuan L."/>
        </authorList>
    </citation>
    <scope>NUCLEOTIDE SEQUENCE [LARGE SCALE GENOMIC DNA]</scope>
    <source>
        <strain evidence="1">LY-2023</strain>
        <tissue evidence="1">Leaf</tissue>
    </source>
</reference>
<organism evidence="1 2">
    <name type="scientific">Clitoria ternatea</name>
    <name type="common">Butterfly pea</name>
    <dbReference type="NCBI Taxonomy" id="43366"/>
    <lineage>
        <taxon>Eukaryota</taxon>
        <taxon>Viridiplantae</taxon>
        <taxon>Streptophyta</taxon>
        <taxon>Embryophyta</taxon>
        <taxon>Tracheophyta</taxon>
        <taxon>Spermatophyta</taxon>
        <taxon>Magnoliopsida</taxon>
        <taxon>eudicotyledons</taxon>
        <taxon>Gunneridae</taxon>
        <taxon>Pentapetalae</taxon>
        <taxon>rosids</taxon>
        <taxon>fabids</taxon>
        <taxon>Fabales</taxon>
        <taxon>Fabaceae</taxon>
        <taxon>Papilionoideae</taxon>
        <taxon>50 kb inversion clade</taxon>
        <taxon>NPAAA clade</taxon>
        <taxon>indigoferoid/millettioid clade</taxon>
        <taxon>Phaseoleae</taxon>
        <taxon>Clitoria</taxon>
    </lineage>
</organism>
<dbReference type="AlphaFoldDB" id="A0AAN9KJA5"/>
<evidence type="ECO:0000313" key="2">
    <source>
        <dbReference type="Proteomes" id="UP001359559"/>
    </source>
</evidence>
<protein>
    <submittedName>
        <fullName evidence="1">Uncharacterized protein</fullName>
    </submittedName>
</protein>
<accession>A0AAN9KJA5</accession>